<dbReference type="Proteomes" id="UP000011519">
    <property type="component" value="Unassembled WGS sequence"/>
</dbReference>
<gene>
    <name evidence="2" type="ORF">C483_03560</name>
</gene>
<name>M0A627_9EURY</name>
<reference evidence="2 3" key="1">
    <citation type="journal article" date="2014" name="PLoS Genet.">
        <title>Phylogenetically driven sequencing of extremely halophilic archaea reveals strategies for static and dynamic osmo-response.</title>
        <authorList>
            <person name="Becker E.A."/>
            <person name="Seitzer P.M."/>
            <person name="Tritt A."/>
            <person name="Larsen D."/>
            <person name="Krusor M."/>
            <person name="Yao A.I."/>
            <person name="Wu D."/>
            <person name="Madern D."/>
            <person name="Eisen J.A."/>
            <person name="Darling A.E."/>
            <person name="Facciotti M.T."/>
        </authorList>
    </citation>
    <scope>NUCLEOTIDE SEQUENCE [LARGE SCALE GENOMIC DNA]</scope>
    <source>
        <strain evidence="2 3">JCM 10989</strain>
    </source>
</reference>
<comment type="similarity">
    <text evidence="1">Belongs to the HAD-like hydrolase superfamily.</text>
</comment>
<keyword evidence="2" id="KW-0378">Hydrolase</keyword>
<dbReference type="Pfam" id="PF13419">
    <property type="entry name" value="HAD_2"/>
    <property type="match status" value="1"/>
</dbReference>
<dbReference type="PATRIC" id="fig|1227493.4.peg.677"/>
<dbReference type="GO" id="GO:0008967">
    <property type="term" value="F:phosphoglycolate phosphatase activity"/>
    <property type="evidence" value="ECO:0007669"/>
    <property type="project" value="TreeGrafter"/>
</dbReference>
<sequence length="181" mass="19040">MTEYDAIVYDLDGTLVDLDVDWNAVAADVRSVYADANVDPPNDDLWAMLEGADDAGLATAVEEAIAAHERDGASTSPRLPHADELENGTQAMPVGVCSLNCEAACRRALESHGLASAVDVIVGRDTVETQKPDPEPLLAAVDELGVEPTDAVFIGDSARDEQTARRAGVEFEYVGDGPSGV</sequence>
<dbReference type="InterPro" id="IPR036412">
    <property type="entry name" value="HAD-like_sf"/>
</dbReference>
<dbReference type="NCBIfam" id="TIGR01509">
    <property type="entry name" value="HAD-SF-IA-v3"/>
    <property type="match status" value="1"/>
</dbReference>
<dbReference type="InterPro" id="IPR006439">
    <property type="entry name" value="HAD-SF_hydro_IA"/>
</dbReference>
<proteinExistence type="inferred from homology"/>
<dbReference type="STRING" id="1227493.C483_03560"/>
<dbReference type="AlphaFoldDB" id="M0A627"/>
<protein>
    <submittedName>
        <fullName evidence="2">HAD-superfamily hydrolase</fullName>
    </submittedName>
</protein>
<dbReference type="InterPro" id="IPR023198">
    <property type="entry name" value="PGP-like_dom2"/>
</dbReference>
<dbReference type="SUPFAM" id="SSF56784">
    <property type="entry name" value="HAD-like"/>
    <property type="match status" value="1"/>
</dbReference>
<evidence type="ECO:0000313" key="3">
    <source>
        <dbReference type="Proteomes" id="UP000011519"/>
    </source>
</evidence>
<dbReference type="NCBIfam" id="TIGR01549">
    <property type="entry name" value="HAD-SF-IA-v1"/>
    <property type="match status" value="1"/>
</dbReference>
<dbReference type="SFLD" id="SFLDG01129">
    <property type="entry name" value="C1.5:_HAD__Beta-PGM__Phosphata"/>
    <property type="match status" value="1"/>
</dbReference>
<keyword evidence="3" id="KW-1185">Reference proteome</keyword>
<dbReference type="PANTHER" id="PTHR43434">
    <property type="entry name" value="PHOSPHOGLYCOLATE PHOSPHATASE"/>
    <property type="match status" value="1"/>
</dbReference>
<dbReference type="SFLD" id="SFLDS00003">
    <property type="entry name" value="Haloacid_Dehalogenase"/>
    <property type="match status" value="1"/>
</dbReference>
<accession>M0A627</accession>
<dbReference type="InterPro" id="IPR023214">
    <property type="entry name" value="HAD_sf"/>
</dbReference>
<evidence type="ECO:0000313" key="2">
    <source>
        <dbReference type="EMBL" id="ELY94210.1"/>
    </source>
</evidence>
<dbReference type="PANTHER" id="PTHR43434:SF1">
    <property type="entry name" value="PHOSPHOGLYCOLATE PHOSPHATASE"/>
    <property type="match status" value="1"/>
</dbReference>
<evidence type="ECO:0000256" key="1">
    <source>
        <dbReference type="ARBA" id="ARBA00007958"/>
    </source>
</evidence>
<dbReference type="InterPro" id="IPR041492">
    <property type="entry name" value="HAD_2"/>
</dbReference>
<organism evidence="2 3">
    <name type="scientific">Natrialba hulunbeirensis JCM 10989</name>
    <dbReference type="NCBI Taxonomy" id="1227493"/>
    <lineage>
        <taxon>Archaea</taxon>
        <taxon>Methanobacteriati</taxon>
        <taxon>Methanobacteriota</taxon>
        <taxon>Stenosarchaea group</taxon>
        <taxon>Halobacteria</taxon>
        <taxon>Halobacteriales</taxon>
        <taxon>Natrialbaceae</taxon>
        <taxon>Natrialba</taxon>
    </lineage>
</organism>
<comment type="caution">
    <text evidence="2">The sequence shown here is derived from an EMBL/GenBank/DDBJ whole genome shotgun (WGS) entry which is preliminary data.</text>
</comment>
<dbReference type="Gene3D" id="1.10.150.240">
    <property type="entry name" value="Putative phosphatase, domain 2"/>
    <property type="match status" value="1"/>
</dbReference>
<dbReference type="InterPro" id="IPR050155">
    <property type="entry name" value="HAD-like_hydrolase_sf"/>
</dbReference>
<dbReference type="Gene3D" id="3.40.50.1000">
    <property type="entry name" value="HAD superfamily/HAD-like"/>
    <property type="match status" value="1"/>
</dbReference>
<dbReference type="PRINTS" id="PR00413">
    <property type="entry name" value="HADHALOGNASE"/>
</dbReference>
<dbReference type="GO" id="GO:0006281">
    <property type="term" value="P:DNA repair"/>
    <property type="evidence" value="ECO:0007669"/>
    <property type="project" value="TreeGrafter"/>
</dbReference>
<dbReference type="EMBL" id="AOIM01000012">
    <property type="protein sequence ID" value="ELY94210.1"/>
    <property type="molecule type" value="Genomic_DNA"/>
</dbReference>